<sequence length="738" mass="81182">MASMPLQCLICPDSKKFSDVSHLLTHIGSKGHLSNYYRKKVRSAAHDDDRADVAAYDQWYNNWDVDKLMAERMSLKDKKKSARDKAATAHNNLRQASKKARQSHRRASGNSSSSYRPSPAPSHYDPRLDGSASIKHEPRDQQMPIGQMDFSRHPGQNSHNYPLRPSGLGRGPQYPMMGSPYDDSAYGRGYNGNGLYQNTGHHNGYMDSVNSNSPFNPAHQMSRSPKYEDSDDDLPEGDSSIEISTPGDPKLKGIIYDGMSLFDSATPSARRRRNQKKDAATLQRLEDNSLEVEPTECVWTPRGSLKKAKEISGFPTSSSPLRSPAEPAWRPSLAPEPRLNFNIADRFSGYANEDEDEHMENTTATRKKKRPFDVYHNVDDDTSLQSITQPSVAHLNTGLQSRSDHHNDADARRRRSYASTNENQAIGSYGNQHMRIKTEEVEQGMGYYQQRANQGPAAAHNRLRTALEFPVQTPTVRSPLADPFSVSHNGQHVAHPYDNNNSMFGNGSGMAQRSGMHGMNNRRSVSAMPIQDLINGTTPHPQAMPTNPQQHHNMAHGQGYYGQHHMGNMGMGAMHNMPAIAPPNQQWANFGANYWGTDFNGNNSPQFWNYNQAMVNHHGAQTANGNHVNGHRAAAEQGPVHVAPAMTSTVTTNGQDIHETSSNPSLGDLPTTSKYHSEAKAVADGNTGSKRENGHVATGSGSGSAIGGKEHAHSMSIGHIEDDSRTITAPPSSPFPHI</sequence>
<dbReference type="OrthoDB" id="5428259at2759"/>
<feature type="compositionally biased region" description="Basic and acidic residues" evidence="1">
    <location>
        <begin position="402"/>
        <end position="411"/>
    </location>
</feature>
<organism evidence="2 3">
    <name type="scientific">Microthyrium microscopicum</name>
    <dbReference type="NCBI Taxonomy" id="703497"/>
    <lineage>
        <taxon>Eukaryota</taxon>
        <taxon>Fungi</taxon>
        <taxon>Dikarya</taxon>
        <taxon>Ascomycota</taxon>
        <taxon>Pezizomycotina</taxon>
        <taxon>Dothideomycetes</taxon>
        <taxon>Dothideomycetes incertae sedis</taxon>
        <taxon>Microthyriales</taxon>
        <taxon>Microthyriaceae</taxon>
        <taxon>Microthyrium</taxon>
    </lineage>
</organism>
<feature type="region of interest" description="Disordered" evidence="1">
    <location>
        <begin position="653"/>
        <end position="672"/>
    </location>
</feature>
<feature type="region of interest" description="Disordered" evidence="1">
    <location>
        <begin position="681"/>
        <end position="710"/>
    </location>
</feature>
<reference evidence="2" key="1">
    <citation type="journal article" date="2020" name="Stud. Mycol.">
        <title>101 Dothideomycetes genomes: a test case for predicting lifestyles and emergence of pathogens.</title>
        <authorList>
            <person name="Haridas S."/>
            <person name="Albert R."/>
            <person name="Binder M."/>
            <person name="Bloem J."/>
            <person name="Labutti K."/>
            <person name="Salamov A."/>
            <person name="Andreopoulos B."/>
            <person name="Baker S."/>
            <person name="Barry K."/>
            <person name="Bills G."/>
            <person name="Bluhm B."/>
            <person name="Cannon C."/>
            <person name="Castanera R."/>
            <person name="Culley D."/>
            <person name="Daum C."/>
            <person name="Ezra D."/>
            <person name="Gonzalez J."/>
            <person name="Henrissat B."/>
            <person name="Kuo A."/>
            <person name="Liang C."/>
            <person name="Lipzen A."/>
            <person name="Lutzoni F."/>
            <person name="Magnuson J."/>
            <person name="Mondo S."/>
            <person name="Nolan M."/>
            <person name="Ohm R."/>
            <person name="Pangilinan J."/>
            <person name="Park H.-J."/>
            <person name="Ramirez L."/>
            <person name="Alfaro M."/>
            <person name="Sun H."/>
            <person name="Tritt A."/>
            <person name="Yoshinaga Y."/>
            <person name="Zwiers L.-H."/>
            <person name="Turgeon B."/>
            <person name="Goodwin S."/>
            <person name="Spatafora J."/>
            <person name="Crous P."/>
            <person name="Grigoriev I."/>
        </authorList>
    </citation>
    <scope>NUCLEOTIDE SEQUENCE</scope>
    <source>
        <strain evidence="2">CBS 115976</strain>
    </source>
</reference>
<feature type="compositionally biased region" description="Low complexity" evidence="1">
    <location>
        <begin position="108"/>
        <end position="123"/>
    </location>
</feature>
<accession>A0A6A6UCX4</accession>
<evidence type="ECO:0000313" key="3">
    <source>
        <dbReference type="Proteomes" id="UP000799302"/>
    </source>
</evidence>
<protein>
    <submittedName>
        <fullName evidence="2">Uncharacterized protein</fullName>
    </submittedName>
</protein>
<keyword evidence="3" id="KW-1185">Reference proteome</keyword>
<evidence type="ECO:0000256" key="1">
    <source>
        <dbReference type="SAM" id="MobiDB-lite"/>
    </source>
</evidence>
<feature type="compositionally biased region" description="Basic and acidic residues" evidence="1">
    <location>
        <begin position="124"/>
        <end position="140"/>
    </location>
</feature>
<feature type="compositionally biased region" description="Polar residues" evidence="1">
    <location>
        <begin position="208"/>
        <end position="223"/>
    </location>
</feature>
<proteinExistence type="predicted"/>
<feature type="region of interest" description="Disordered" evidence="1">
    <location>
        <begin position="310"/>
        <end position="334"/>
    </location>
</feature>
<evidence type="ECO:0000313" key="2">
    <source>
        <dbReference type="EMBL" id="KAF2669720.1"/>
    </source>
</evidence>
<feature type="compositionally biased region" description="Basic residues" evidence="1">
    <location>
        <begin position="96"/>
        <end position="107"/>
    </location>
</feature>
<feature type="region of interest" description="Disordered" evidence="1">
    <location>
        <begin position="393"/>
        <end position="420"/>
    </location>
</feature>
<name>A0A6A6UCX4_9PEZI</name>
<feature type="region of interest" description="Disordered" evidence="1">
    <location>
        <begin position="201"/>
        <end position="250"/>
    </location>
</feature>
<feature type="region of interest" description="Disordered" evidence="1">
    <location>
        <begin position="76"/>
        <end position="180"/>
    </location>
</feature>
<gene>
    <name evidence="2" type="ORF">BT63DRAFT_267650</name>
</gene>
<dbReference type="AlphaFoldDB" id="A0A6A6UCX4"/>
<dbReference type="EMBL" id="MU004235">
    <property type="protein sequence ID" value="KAF2669720.1"/>
    <property type="molecule type" value="Genomic_DNA"/>
</dbReference>
<dbReference type="Proteomes" id="UP000799302">
    <property type="component" value="Unassembled WGS sequence"/>
</dbReference>